<dbReference type="SUPFAM" id="SSF81321">
    <property type="entry name" value="Family A G protein-coupled receptor-like"/>
    <property type="match status" value="1"/>
</dbReference>
<evidence type="ECO:0000256" key="2">
    <source>
        <dbReference type="ARBA" id="ARBA00022692"/>
    </source>
</evidence>
<feature type="transmembrane region" description="Helical" evidence="5">
    <location>
        <begin position="204"/>
        <end position="223"/>
    </location>
</feature>
<dbReference type="AlphaFoldDB" id="A0A670I0Z7"/>
<dbReference type="InterPro" id="IPR017452">
    <property type="entry name" value="GPCR_Rhodpsn_7TM"/>
</dbReference>
<reference evidence="7" key="3">
    <citation type="submission" date="2025-09" db="UniProtKB">
        <authorList>
            <consortium name="Ensembl"/>
        </authorList>
    </citation>
    <scope>IDENTIFICATION</scope>
</reference>
<feature type="transmembrane region" description="Helical" evidence="5">
    <location>
        <begin position="123"/>
        <end position="147"/>
    </location>
</feature>
<accession>A0A670I0Z7</accession>
<dbReference type="Ensembl" id="ENSPMRT00000005433.1">
    <property type="protein sequence ID" value="ENSPMRP00000005102.1"/>
    <property type="gene ID" value="ENSPMRG00000003501.1"/>
</dbReference>
<evidence type="ECO:0000259" key="6">
    <source>
        <dbReference type="PROSITE" id="PS50262"/>
    </source>
</evidence>
<comment type="subcellular location">
    <subcellularLocation>
        <location evidence="1">Membrane</location>
    </subcellularLocation>
</comment>
<evidence type="ECO:0000256" key="4">
    <source>
        <dbReference type="ARBA" id="ARBA00023136"/>
    </source>
</evidence>
<keyword evidence="2 5" id="KW-0812">Transmembrane</keyword>
<reference evidence="7" key="2">
    <citation type="submission" date="2025-08" db="UniProtKB">
        <authorList>
            <consortium name="Ensembl"/>
        </authorList>
    </citation>
    <scope>IDENTIFICATION</scope>
</reference>
<keyword evidence="3 5" id="KW-1133">Transmembrane helix</keyword>
<protein>
    <recommendedName>
        <fullName evidence="6">G-protein coupled receptors family 1 profile domain-containing protein</fullName>
    </recommendedName>
</protein>
<dbReference type="PROSITE" id="PS50262">
    <property type="entry name" value="G_PROTEIN_RECEP_F1_2"/>
    <property type="match status" value="1"/>
</dbReference>
<feature type="transmembrane region" description="Helical" evidence="5">
    <location>
        <begin position="322"/>
        <end position="347"/>
    </location>
</feature>
<dbReference type="Proteomes" id="UP000472272">
    <property type="component" value="Chromosome 5"/>
</dbReference>
<feature type="transmembrane region" description="Helical" evidence="5">
    <location>
        <begin position="89"/>
        <end position="111"/>
    </location>
</feature>
<evidence type="ECO:0000313" key="7">
    <source>
        <dbReference type="Ensembl" id="ENSPMRP00000005102.1"/>
    </source>
</evidence>
<evidence type="ECO:0000256" key="3">
    <source>
        <dbReference type="ARBA" id="ARBA00022989"/>
    </source>
</evidence>
<feature type="transmembrane region" description="Helical" evidence="5">
    <location>
        <begin position="257"/>
        <end position="280"/>
    </location>
</feature>
<proteinExistence type="predicted"/>
<dbReference type="GO" id="GO:0005549">
    <property type="term" value="F:odorant binding"/>
    <property type="evidence" value="ECO:0007669"/>
    <property type="project" value="TreeGrafter"/>
</dbReference>
<dbReference type="CDD" id="cd00637">
    <property type="entry name" value="7tm_classA_rhodopsin-like"/>
    <property type="match status" value="1"/>
</dbReference>
<evidence type="ECO:0000256" key="1">
    <source>
        <dbReference type="ARBA" id="ARBA00004370"/>
    </source>
</evidence>
<organism evidence="7 8">
    <name type="scientific">Podarcis muralis</name>
    <name type="common">Wall lizard</name>
    <name type="synonym">Lacerta muralis</name>
    <dbReference type="NCBI Taxonomy" id="64176"/>
    <lineage>
        <taxon>Eukaryota</taxon>
        <taxon>Metazoa</taxon>
        <taxon>Chordata</taxon>
        <taxon>Craniata</taxon>
        <taxon>Vertebrata</taxon>
        <taxon>Euteleostomi</taxon>
        <taxon>Lepidosauria</taxon>
        <taxon>Squamata</taxon>
        <taxon>Bifurcata</taxon>
        <taxon>Unidentata</taxon>
        <taxon>Episquamata</taxon>
        <taxon>Laterata</taxon>
        <taxon>Lacertibaenia</taxon>
        <taxon>Lacertidae</taxon>
        <taxon>Podarcis</taxon>
    </lineage>
</organism>
<dbReference type="Pfam" id="PF00001">
    <property type="entry name" value="7tm_1"/>
    <property type="match status" value="1"/>
</dbReference>
<dbReference type="GO" id="GO:0004930">
    <property type="term" value="F:G protein-coupled receptor activity"/>
    <property type="evidence" value="ECO:0007669"/>
    <property type="project" value="InterPro"/>
</dbReference>
<dbReference type="GO" id="GO:0004984">
    <property type="term" value="F:olfactory receptor activity"/>
    <property type="evidence" value="ECO:0007669"/>
    <property type="project" value="TreeGrafter"/>
</dbReference>
<reference evidence="7 8" key="1">
    <citation type="journal article" date="2019" name="Proc. Natl. Acad. Sci. U.S.A.">
        <title>Regulatory changes in pterin and carotenoid genes underlie balanced color polymorphisms in the wall lizard.</title>
        <authorList>
            <person name="Andrade P."/>
            <person name="Pinho C."/>
            <person name="Perez I de Lanuza G."/>
            <person name="Afonso S."/>
            <person name="Brejcha J."/>
            <person name="Rubin C.J."/>
            <person name="Wallerman O."/>
            <person name="Pereira P."/>
            <person name="Sabatino S.J."/>
            <person name="Bellati A."/>
            <person name="Pellitteri-Rosa D."/>
            <person name="Bosakova Z."/>
            <person name="Bunikis I."/>
            <person name="Carretero M.A."/>
            <person name="Feiner N."/>
            <person name="Marsik P."/>
            <person name="Pauperio F."/>
            <person name="Salvi D."/>
            <person name="Soler L."/>
            <person name="While G.M."/>
            <person name="Uller T."/>
            <person name="Font E."/>
            <person name="Andersson L."/>
            <person name="Carneiro M."/>
        </authorList>
    </citation>
    <scope>NUCLEOTIDE SEQUENCE</scope>
</reference>
<feature type="transmembrane region" description="Helical" evidence="5">
    <location>
        <begin position="159"/>
        <end position="192"/>
    </location>
</feature>
<evidence type="ECO:0000313" key="8">
    <source>
        <dbReference type="Proteomes" id="UP000472272"/>
    </source>
</evidence>
<sequence>MSPFISSHLFNQANIPSATLTSFLYISCHSLSLGEMNFSLCVPARILNATFSRYREVASNASFTLDKTSFQNLQELIIYPPYSKTMMFLIPPILCLTAAVLINPFILFVILSRVNIRQETRYLLLGNALLCDLLYLILYAMSAVFNVMKLHLPKNPCVLLLFLLAMTYCGGLLTAAAMVLDTYVAILWPLHYISILPSSRAKKLILFLWILSGVFPGIVFLILKFTQKPSVCPVENCSVPIILVMTLHGDGAVKSCYVVSVSALFLCLSLILCCYMILYFKTKQSGIWKSKFSRASVTFLMHHIVLFFHFSPLLAIVVDSLLYVNAVIGTQTGILVSLIICNVLIILPKALLEVPWIQHAYSYDQIGDCLHS</sequence>
<name>A0A670I0Z7_PODMU</name>
<dbReference type="GeneTree" id="ENSGT01030000235073"/>
<feature type="transmembrane region" description="Helical" evidence="5">
    <location>
        <begin position="292"/>
        <end position="310"/>
    </location>
</feature>
<keyword evidence="4 5" id="KW-0472">Membrane</keyword>
<evidence type="ECO:0000256" key="5">
    <source>
        <dbReference type="SAM" id="Phobius"/>
    </source>
</evidence>
<dbReference type="PANTHER" id="PTHR26451">
    <property type="entry name" value="G_PROTEIN_RECEP_F1_2 DOMAIN-CONTAINING PROTEIN"/>
    <property type="match status" value="1"/>
</dbReference>
<keyword evidence="8" id="KW-1185">Reference proteome</keyword>
<dbReference type="OMA" id="MHNTVLF"/>
<dbReference type="GO" id="GO:0016020">
    <property type="term" value="C:membrane"/>
    <property type="evidence" value="ECO:0007669"/>
    <property type="project" value="UniProtKB-SubCell"/>
</dbReference>
<feature type="domain" description="G-protein coupled receptors family 1 profile" evidence="6">
    <location>
        <begin position="102"/>
        <end position="356"/>
    </location>
</feature>
<dbReference type="InterPro" id="IPR000276">
    <property type="entry name" value="GPCR_Rhodpsn"/>
</dbReference>
<dbReference type="PANTHER" id="PTHR26451:SF928">
    <property type="entry name" value="G-PROTEIN COUPLED RECEPTOR 148-RELATED"/>
    <property type="match status" value="1"/>
</dbReference>
<dbReference type="InterPro" id="IPR052921">
    <property type="entry name" value="GPCR1_Superfamily_Member"/>
</dbReference>
<dbReference type="Gene3D" id="1.20.1070.10">
    <property type="entry name" value="Rhodopsin 7-helix transmembrane proteins"/>
    <property type="match status" value="1"/>
</dbReference>